<evidence type="ECO:0000313" key="2">
    <source>
        <dbReference type="EMBL" id="KAH8106239.1"/>
    </source>
</evidence>
<name>A0A8K0XU59_9AGAR</name>
<accession>A0A8K0XU59</accession>
<organism evidence="2 3">
    <name type="scientific">Cristinia sonorae</name>
    <dbReference type="NCBI Taxonomy" id="1940300"/>
    <lineage>
        <taxon>Eukaryota</taxon>
        <taxon>Fungi</taxon>
        <taxon>Dikarya</taxon>
        <taxon>Basidiomycota</taxon>
        <taxon>Agaricomycotina</taxon>
        <taxon>Agaricomycetes</taxon>
        <taxon>Agaricomycetidae</taxon>
        <taxon>Agaricales</taxon>
        <taxon>Pleurotineae</taxon>
        <taxon>Stephanosporaceae</taxon>
        <taxon>Cristinia</taxon>
    </lineage>
</organism>
<dbReference type="PROSITE" id="PS51257">
    <property type="entry name" value="PROKAR_LIPOPROTEIN"/>
    <property type="match status" value="1"/>
</dbReference>
<reference evidence="2" key="1">
    <citation type="journal article" date="2021" name="New Phytol.">
        <title>Evolutionary innovations through gain and loss of genes in the ectomycorrhizal Boletales.</title>
        <authorList>
            <person name="Wu G."/>
            <person name="Miyauchi S."/>
            <person name="Morin E."/>
            <person name="Kuo A."/>
            <person name="Drula E."/>
            <person name="Varga T."/>
            <person name="Kohler A."/>
            <person name="Feng B."/>
            <person name="Cao Y."/>
            <person name="Lipzen A."/>
            <person name="Daum C."/>
            <person name="Hundley H."/>
            <person name="Pangilinan J."/>
            <person name="Johnson J."/>
            <person name="Barry K."/>
            <person name="LaButti K."/>
            <person name="Ng V."/>
            <person name="Ahrendt S."/>
            <person name="Min B."/>
            <person name="Choi I.G."/>
            <person name="Park H."/>
            <person name="Plett J.M."/>
            <person name="Magnuson J."/>
            <person name="Spatafora J.W."/>
            <person name="Nagy L.G."/>
            <person name="Henrissat B."/>
            <person name="Grigoriev I.V."/>
            <person name="Yang Z.L."/>
            <person name="Xu J."/>
            <person name="Martin F.M."/>
        </authorList>
    </citation>
    <scope>NUCLEOTIDE SEQUENCE</scope>
    <source>
        <strain evidence="2">KKN 215</strain>
    </source>
</reference>
<protein>
    <submittedName>
        <fullName evidence="2">Uncharacterized protein</fullName>
    </submittedName>
</protein>
<sequence>MTGYIKLSLPLSMVLFPSAIVSCLASLQYSGGLLCSQFGLPGSLGGLDRHESSPYTVKHSLLGLAPNPLHDITFRATARTLLNFIPCPGAGSPLSSSGRDHSTCEYSDIGVTVVVASVKMGHTDTVPTLL</sequence>
<keyword evidence="1" id="KW-0732">Signal</keyword>
<proteinExistence type="predicted"/>
<keyword evidence="3" id="KW-1185">Reference proteome</keyword>
<feature type="chain" id="PRO_5035482801" evidence="1">
    <location>
        <begin position="26"/>
        <end position="130"/>
    </location>
</feature>
<feature type="signal peptide" evidence="1">
    <location>
        <begin position="1"/>
        <end position="25"/>
    </location>
</feature>
<evidence type="ECO:0000256" key="1">
    <source>
        <dbReference type="SAM" id="SignalP"/>
    </source>
</evidence>
<dbReference type="EMBL" id="JAEVFJ010000003">
    <property type="protein sequence ID" value="KAH8106239.1"/>
    <property type="molecule type" value="Genomic_DNA"/>
</dbReference>
<dbReference type="AlphaFoldDB" id="A0A8K0XU59"/>
<gene>
    <name evidence="2" type="ORF">BXZ70DRAFT_426587</name>
</gene>
<dbReference type="Proteomes" id="UP000813824">
    <property type="component" value="Unassembled WGS sequence"/>
</dbReference>
<evidence type="ECO:0000313" key="3">
    <source>
        <dbReference type="Proteomes" id="UP000813824"/>
    </source>
</evidence>
<comment type="caution">
    <text evidence="2">The sequence shown here is derived from an EMBL/GenBank/DDBJ whole genome shotgun (WGS) entry which is preliminary data.</text>
</comment>